<sequence>MESARRASEIHKQRTGKFFKITEKAVLAGEVYMDDDDEIPAPYYQLDQQLKPDAPNREEFFKRFVDYLIVNVGLRRRLELAIGEAKVQSAGNGGPAAAPKRGPSSASSGLQEPSFSSTVFIPPYQGRLQSTTPEPSNSPSPPAMVTHTHPQVATAQFQPPISANGTQFHMGPVGLGTLPPHYFEGTYLGRRQTVPAIRIPQQISPPSASAPVSGLSQNPYYSTVLTPEQYQALSQGFSTGRSSASAAEAVGSPMSDISMTSFRTPLNPTTPSVGSGSPECLLGRRPSAPGRISESPLRTSTFSPHLEQQQKLSTNSENLNMNTNLSIRRQTPSIKTQDLNSPMISVTPTSREGTKSIPPSPATKRKAEVICGEERPTKSSKSDDSPTRASHSPVQNQAAQNSILDTDFGLFDFSLPQNYKDILYGPGMFMPGDAALSFAGLTARDFNCAGISMTCPTETPGISLPVYDISDSESGHNNATQDQSLPVNPPLTFNMSFSKHNNDSFENFEETWRKYFLDRGIQPHTANTGYPAGQHGIDPGGSFPS</sequence>
<reference evidence="2 3" key="1">
    <citation type="submission" date="2019-06" db="EMBL/GenBank/DDBJ databases">
        <authorList>
            <person name="Palmer J.M."/>
        </authorList>
    </citation>
    <scope>NUCLEOTIDE SEQUENCE [LARGE SCALE GENOMIC DNA]</scope>
    <source>
        <strain evidence="2 3">TWF106</strain>
    </source>
</reference>
<feature type="region of interest" description="Disordered" evidence="1">
    <location>
        <begin position="125"/>
        <end position="146"/>
    </location>
</feature>
<feature type="compositionally biased region" description="Basic and acidic residues" evidence="1">
    <location>
        <begin position="365"/>
        <end position="386"/>
    </location>
</feature>
<comment type="caution">
    <text evidence="2">The sequence shown here is derived from an EMBL/GenBank/DDBJ whole genome shotgun (WGS) entry which is preliminary data.</text>
</comment>
<feature type="region of interest" description="Disordered" evidence="1">
    <location>
        <begin position="287"/>
        <end position="399"/>
    </location>
</feature>
<feature type="compositionally biased region" description="Polar residues" evidence="1">
    <location>
        <begin position="387"/>
        <end position="399"/>
    </location>
</feature>
<feature type="region of interest" description="Disordered" evidence="1">
    <location>
        <begin position="87"/>
        <end position="113"/>
    </location>
</feature>
<evidence type="ECO:0000313" key="2">
    <source>
        <dbReference type="EMBL" id="KAF3207291.1"/>
    </source>
</evidence>
<feature type="region of interest" description="Disordered" evidence="1">
    <location>
        <begin position="526"/>
        <end position="545"/>
    </location>
</feature>
<organism evidence="2 3">
    <name type="scientific">Orbilia oligospora</name>
    <name type="common">Nematode-trapping fungus</name>
    <name type="synonym">Arthrobotrys oligospora</name>
    <dbReference type="NCBI Taxonomy" id="2813651"/>
    <lineage>
        <taxon>Eukaryota</taxon>
        <taxon>Fungi</taxon>
        <taxon>Dikarya</taxon>
        <taxon>Ascomycota</taxon>
        <taxon>Pezizomycotina</taxon>
        <taxon>Orbiliomycetes</taxon>
        <taxon>Orbiliales</taxon>
        <taxon>Orbiliaceae</taxon>
        <taxon>Orbilia</taxon>
    </lineage>
</organism>
<feature type="compositionally biased region" description="Polar residues" evidence="1">
    <location>
        <begin position="296"/>
        <end position="351"/>
    </location>
</feature>
<dbReference type="EMBL" id="WIWS01000101">
    <property type="protein sequence ID" value="KAF3207291.1"/>
    <property type="molecule type" value="Genomic_DNA"/>
</dbReference>
<name>A0A7C8QD02_ORBOL</name>
<gene>
    <name evidence="2" type="ORF">TWF106_000435</name>
</gene>
<accession>A0A7C8QD02</accession>
<feature type="compositionally biased region" description="Polar residues" evidence="1">
    <location>
        <begin position="104"/>
        <end position="113"/>
    </location>
</feature>
<dbReference type="Proteomes" id="UP000472727">
    <property type="component" value="Unassembled WGS sequence"/>
</dbReference>
<dbReference type="AlphaFoldDB" id="A0A7C8QD02"/>
<protein>
    <submittedName>
        <fullName evidence="2">Uncharacterized protein</fullName>
    </submittedName>
</protein>
<evidence type="ECO:0000313" key="3">
    <source>
        <dbReference type="Proteomes" id="UP000472727"/>
    </source>
</evidence>
<proteinExistence type="predicted"/>
<evidence type="ECO:0000256" key="1">
    <source>
        <dbReference type="SAM" id="MobiDB-lite"/>
    </source>
</evidence>